<comment type="caution">
    <text evidence="2">The sequence shown here is derived from an EMBL/GenBank/DDBJ whole genome shotgun (WGS) entry which is preliminary data.</text>
</comment>
<name>A0A502DTH1_9BURK</name>
<keyword evidence="1" id="KW-0812">Transmembrane</keyword>
<gene>
    <name evidence="2" type="ORF">EAH82_11940</name>
</gene>
<evidence type="ECO:0000313" key="3">
    <source>
        <dbReference type="Proteomes" id="UP000319212"/>
    </source>
</evidence>
<reference evidence="2 3" key="1">
    <citation type="journal article" date="2019" name="Environ. Microbiol.">
        <title>Species interactions and distinct microbial communities in high Arctic permafrost affected cryosols are associated with the CH4 and CO2 gas fluxes.</title>
        <authorList>
            <person name="Altshuler I."/>
            <person name="Hamel J."/>
            <person name="Turney S."/>
            <person name="Magnuson E."/>
            <person name="Levesque R."/>
            <person name="Greer C."/>
            <person name="Whyte L.G."/>
        </authorList>
    </citation>
    <scope>NUCLEOTIDE SEQUENCE [LARGE SCALE GENOMIC DNA]</scope>
    <source>
        <strain evidence="2 3">S06.C</strain>
    </source>
</reference>
<dbReference type="EMBL" id="RCZI01000003">
    <property type="protein sequence ID" value="TPG27486.1"/>
    <property type="molecule type" value="Genomic_DNA"/>
</dbReference>
<sequence>MIVAQLLYYFLMVGLGLCIQENVLETSAWTRDFSDFMASFIPQIDRITALNIEPEANRFYFATLWATSPALFGILLGNIYRTRSTLQKVWDMSLLKVLGSMFGLALMLAWTQHLWFVNPSMRLSEFLFGTGVGRSFLAQLVFYVGAVFCIAGLMVWCLGWLSGYIPRNLKEKRHE</sequence>
<proteinExistence type="predicted"/>
<dbReference type="AlphaFoldDB" id="A0A502DTH1"/>
<accession>A0A502DTH1</accession>
<keyword evidence="1" id="KW-1133">Transmembrane helix</keyword>
<evidence type="ECO:0000313" key="2">
    <source>
        <dbReference type="EMBL" id="TPG27486.1"/>
    </source>
</evidence>
<protein>
    <submittedName>
        <fullName evidence="2">Uncharacterized protein</fullName>
    </submittedName>
</protein>
<organism evidence="2 3">
    <name type="scientific">Variovorax guangxiensis</name>
    <dbReference type="NCBI Taxonomy" id="1775474"/>
    <lineage>
        <taxon>Bacteria</taxon>
        <taxon>Pseudomonadati</taxon>
        <taxon>Pseudomonadota</taxon>
        <taxon>Betaproteobacteria</taxon>
        <taxon>Burkholderiales</taxon>
        <taxon>Comamonadaceae</taxon>
        <taxon>Variovorax</taxon>
    </lineage>
</organism>
<dbReference type="Proteomes" id="UP000319212">
    <property type="component" value="Unassembled WGS sequence"/>
</dbReference>
<evidence type="ECO:0000256" key="1">
    <source>
        <dbReference type="SAM" id="Phobius"/>
    </source>
</evidence>
<feature type="transmembrane region" description="Helical" evidence="1">
    <location>
        <begin position="92"/>
        <end position="116"/>
    </location>
</feature>
<feature type="transmembrane region" description="Helical" evidence="1">
    <location>
        <begin position="136"/>
        <end position="165"/>
    </location>
</feature>
<feature type="transmembrane region" description="Helical" evidence="1">
    <location>
        <begin position="59"/>
        <end position="80"/>
    </location>
</feature>
<keyword evidence="1" id="KW-0472">Membrane</keyword>